<evidence type="ECO:0000313" key="1">
    <source>
        <dbReference type="EMBL" id="MFI6500516.1"/>
    </source>
</evidence>
<gene>
    <name evidence="1" type="ORF">ACIBG2_24275</name>
</gene>
<organism evidence="1 2">
    <name type="scientific">Nonomuraea typhae</name>
    <dbReference type="NCBI Taxonomy" id="2603600"/>
    <lineage>
        <taxon>Bacteria</taxon>
        <taxon>Bacillati</taxon>
        <taxon>Actinomycetota</taxon>
        <taxon>Actinomycetes</taxon>
        <taxon>Streptosporangiales</taxon>
        <taxon>Streptosporangiaceae</taxon>
        <taxon>Nonomuraea</taxon>
    </lineage>
</organism>
<proteinExistence type="predicted"/>
<evidence type="ECO:0000313" key="2">
    <source>
        <dbReference type="Proteomes" id="UP001612741"/>
    </source>
</evidence>
<comment type="caution">
    <text evidence="1">The sequence shown here is derived from an EMBL/GenBank/DDBJ whole genome shotgun (WGS) entry which is preliminary data.</text>
</comment>
<protein>
    <recommendedName>
        <fullName evidence="3">Class I SAM-dependent methyltransferase</fullName>
    </recommendedName>
</protein>
<reference evidence="1 2" key="1">
    <citation type="submission" date="2024-10" db="EMBL/GenBank/DDBJ databases">
        <title>The Natural Products Discovery Center: Release of the First 8490 Sequenced Strains for Exploring Actinobacteria Biosynthetic Diversity.</title>
        <authorList>
            <person name="Kalkreuter E."/>
            <person name="Kautsar S.A."/>
            <person name="Yang D."/>
            <person name="Bader C.D."/>
            <person name="Teijaro C.N."/>
            <person name="Fluegel L."/>
            <person name="Davis C.M."/>
            <person name="Simpson J.R."/>
            <person name="Lauterbach L."/>
            <person name="Steele A.D."/>
            <person name="Gui C."/>
            <person name="Meng S."/>
            <person name="Li G."/>
            <person name="Viehrig K."/>
            <person name="Ye F."/>
            <person name="Su P."/>
            <person name="Kiefer A.F."/>
            <person name="Nichols A."/>
            <person name="Cepeda A.J."/>
            <person name="Yan W."/>
            <person name="Fan B."/>
            <person name="Jiang Y."/>
            <person name="Adhikari A."/>
            <person name="Zheng C.-J."/>
            <person name="Schuster L."/>
            <person name="Cowan T.M."/>
            <person name="Smanski M.J."/>
            <person name="Chevrette M.G."/>
            <person name="De Carvalho L.P.S."/>
            <person name="Shen B."/>
        </authorList>
    </citation>
    <scope>NUCLEOTIDE SEQUENCE [LARGE SCALE GENOMIC DNA]</scope>
    <source>
        <strain evidence="1 2">NPDC050545</strain>
    </source>
</reference>
<accession>A0ABW7YXS2</accession>
<name>A0ABW7YXS2_9ACTN</name>
<sequence length="184" mass="20095">MSLVGKWDSLYAGITEPSPFGETTTYEIGASFLADCAEIEDWGCGRGWLRTCLAPGQRYRGVDGSRTPFADVVADLVTYKSDAEAVFLRHVLEHNRDWAAILGNAVASFRRKLVVVLFTPLAPEFQEIEVPETIPVYRLPEAEVLAAFGAATARRTDVRTDTQFGAETVFCVEKPEPSACASAS</sequence>
<keyword evidence="2" id="KW-1185">Reference proteome</keyword>
<dbReference type="EMBL" id="JBITGY010000006">
    <property type="protein sequence ID" value="MFI6500516.1"/>
    <property type="molecule type" value="Genomic_DNA"/>
</dbReference>
<evidence type="ECO:0008006" key="3">
    <source>
        <dbReference type="Google" id="ProtNLM"/>
    </source>
</evidence>
<dbReference type="Proteomes" id="UP001612741">
    <property type="component" value="Unassembled WGS sequence"/>
</dbReference>
<dbReference type="RefSeq" id="WP_397084460.1">
    <property type="nucleotide sequence ID" value="NZ_JBITGY010000006.1"/>
</dbReference>